<dbReference type="AlphaFoldDB" id="A0A9D6V777"/>
<accession>A0A9D6V777</accession>
<evidence type="ECO:0000313" key="2">
    <source>
        <dbReference type="Proteomes" id="UP000807825"/>
    </source>
</evidence>
<sequence length="223" mass="25946">MSAEITDDRIPFEVKDCALVAVSTGKKAQNLRELRDRLMDIHLGSIYFHFWGGLLRPRFDDPQFNNDFASWVHYAIHDDDLAERLGVIDPTDFEDLETLRQELIDVIEQRLEEVEPHWALPDHEFHFIRSQIVVFDTKQRISEPAELGEALSKMSLGSIFYHFIDARRRPPLGVGDFRSWLSGFGEKYQELCGDLANVDPYFVNLTELRETVSAVVKNYFRRV</sequence>
<organism evidence="1 2">
    <name type="scientific">Desulfomonile tiedjei</name>
    <dbReference type="NCBI Taxonomy" id="2358"/>
    <lineage>
        <taxon>Bacteria</taxon>
        <taxon>Pseudomonadati</taxon>
        <taxon>Thermodesulfobacteriota</taxon>
        <taxon>Desulfomonilia</taxon>
        <taxon>Desulfomonilales</taxon>
        <taxon>Desulfomonilaceae</taxon>
        <taxon>Desulfomonile</taxon>
    </lineage>
</organism>
<name>A0A9D6V777_9BACT</name>
<dbReference type="InterPro" id="IPR044036">
    <property type="entry name" value="DUF5752"/>
</dbReference>
<dbReference type="Proteomes" id="UP000807825">
    <property type="component" value="Unassembled WGS sequence"/>
</dbReference>
<reference evidence="1" key="1">
    <citation type="submission" date="2020-07" db="EMBL/GenBank/DDBJ databases">
        <title>Huge and variable diversity of episymbiotic CPR bacteria and DPANN archaea in groundwater ecosystems.</title>
        <authorList>
            <person name="He C.Y."/>
            <person name="Keren R."/>
            <person name="Whittaker M."/>
            <person name="Farag I.F."/>
            <person name="Doudna J."/>
            <person name="Cate J.H.D."/>
            <person name="Banfield J.F."/>
        </authorList>
    </citation>
    <scope>NUCLEOTIDE SEQUENCE</scope>
    <source>
        <strain evidence="1">NC_groundwater_1664_Pr3_B-0.1um_52_9</strain>
    </source>
</reference>
<dbReference type="EMBL" id="JACRDE010000331">
    <property type="protein sequence ID" value="MBI5250312.1"/>
    <property type="molecule type" value="Genomic_DNA"/>
</dbReference>
<proteinExistence type="predicted"/>
<gene>
    <name evidence="1" type="ORF">HY912_12530</name>
</gene>
<protein>
    <submittedName>
        <fullName evidence="1">Uncharacterized protein</fullName>
    </submittedName>
</protein>
<comment type="caution">
    <text evidence="1">The sequence shown here is derived from an EMBL/GenBank/DDBJ whole genome shotgun (WGS) entry which is preliminary data.</text>
</comment>
<evidence type="ECO:0000313" key="1">
    <source>
        <dbReference type="EMBL" id="MBI5250312.1"/>
    </source>
</evidence>
<dbReference type="Pfam" id="PF19027">
    <property type="entry name" value="DUF5752"/>
    <property type="match status" value="1"/>
</dbReference>